<dbReference type="FunFam" id="2.10.25.10:FF:000142">
    <property type="entry name" value="Crumbs cell polarity complex component 2"/>
    <property type="match status" value="1"/>
</dbReference>
<evidence type="ECO:0000256" key="7">
    <source>
        <dbReference type="SAM" id="Phobius"/>
    </source>
</evidence>
<keyword evidence="3" id="KW-0677">Repeat</keyword>
<evidence type="ECO:0000256" key="1">
    <source>
        <dbReference type="ARBA" id="ARBA00022536"/>
    </source>
</evidence>
<dbReference type="EnsemblMetazoa" id="XM_030995099">
    <property type="protein sequence ID" value="XP_030850959"/>
    <property type="gene ID" value="LOC105442995"/>
</dbReference>
<evidence type="ECO:0000256" key="4">
    <source>
        <dbReference type="ARBA" id="ARBA00023157"/>
    </source>
</evidence>
<dbReference type="InterPro" id="IPR051830">
    <property type="entry name" value="NOTCH_homolog"/>
</dbReference>
<name>A0A7M7PFG9_STRPU</name>
<dbReference type="PANTHER" id="PTHR24033">
    <property type="entry name" value="EGF-LIKE DOMAIN-CONTAINING PROTEIN"/>
    <property type="match status" value="1"/>
</dbReference>
<dbReference type="GeneID" id="105442995"/>
<dbReference type="PROSITE" id="PS50026">
    <property type="entry name" value="EGF_3"/>
    <property type="match status" value="3"/>
</dbReference>
<keyword evidence="10" id="KW-1185">Reference proteome</keyword>
<dbReference type="InParanoid" id="A0A7M7PFG9"/>
<dbReference type="GO" id="GO:0005509">
    <property type="term" value="F:calcium ion binding"/>
    <property type="evidence" value="ECO:0007669"/>
    <property type="project" value="InterPro"/>
</dbReference>
<reference evidence="10" key="1">
    <citation type="submission" date="2015-02" db="EMBL/GenBank/DDBJ databases">
        <title>Genome sequencing for Strongylocentrotus purpuratus.</title>
        <authorList>
            <person name="Murali S."/>
            <person name="Liu Y."/>
            <person name="Vee V."/>
            <person name="English A."/>
            <person name="Wang M."/>
            <person name="Skinner E."/>
            <person name="Han Y."/>
            <person name="Muzny D.M."/>
            <person name="Worley K.C."/>
            <person name="Gibbs R.A."/>
        </authorList>
    </citation>
    <scope>NUCLEOTIDE SEQUENCE</scope>
</reference>
<evidence type="ECO:0000256" key="3">
    <source>
        <dbReference type="ARBA" id="ARBA00022737"/>
    </source>
</evidence>
<evidence type="ECO:0000259" key="8">
    <source>
        <dbReference type="PROSITE" id="PS50026"/>
    </source>
</evidence>
<reference evidence="9" key="2">
    <citation type="submission" date="2021-01" db="UniProtKB">
        <authorList>
            <consortium name="EnsemblMetazoa"/>
        </authorList>
    </citation>
    <scope>IDENTIFICATION</scope>
</reference>
<dbReference type="SMART" id="SM00181">
    <property type="entry name" value="EGF"/>
    <property type="match status" value="4"/>
</dbReference>
<evidence type="ECO:0000256" key="6">
    <source>
        <dbReference type="PROSITE-ProRule" id="PRU00076"/>
    </source>
</evidence>
<evidence type="ECO:0000313" key="9">
    <source>
        <dbReference type="EnsemblMetazoa" id="XP_030850959"/>
    </source>
</evidence>
<evidence type="ECO:0000313" key="10">
    <source>
        <dbReference type="Proteomes" id="UP000007110"/>
    </source>
</evidence>
<dbReference type="Gene3D" id="2.10.25.10">
    <property type="entry name" value="Laminin"/>
    <property type="match status" value="4"/>
</dbReference>
<dbReference type="PROSITE" id="PS01186">
    <property type="entry name" value="EGF_2"/>
    <property type="match status" value="3"/>
</dbReference>
<evidence type="ECO:0000256" key="5">
    <source>
        <dbReference type="ARBA" id="ARBA00023180"/>
    </source>
</evidence>
<dbReference type="AlphaFoldDB" id="A0A7M7PFG9"/>
<dbReference type="PROSITE" id="PS00022">
    <property type="entry name" value="EGF_1"/>
    <property type="match status" value="3"/>
</dbReference>
<evidence type="ECO:0000256" key="2">
    <source>
        <dbReference type="ARBA" id="ARBA00022729"/>
    </source>
</evidence>
<keyword evidence="7" id="KW-0812">Transmembrane</keyword>
<dbReference type="PROSITE" id="PS00010">
    <property type="entry name" value="ASX_HYDROXYL"/>
    <property type="match status" value="1"/>
</dbReference>
<keyword evidence="2" id="KW-0732">Signal</keyword>
<dbReference type="Proteomes" id="UP000007110">
    <property type="component" value="Unassembled WGS sequence"/>
</dbReference>
<dbReference type="GO" id="GO:0005112">
    <property type="term" value="F:Notch binding"/>
    <property type="evidence" value="ECO:0000318"/>
    <property type="project" value="GO_Central"/>
</dbReference>
<dbReference type="Pfam" id="PF25024">
    <property type="entry name" value="EGF_TEN"/>
    <property type="match status" value="1"/>
</dbReference>
<feature type="disulfide bond" evidence="6">
    <location>
        <begin position="29"/>
        <end position="38"/>
    </location>
</feature>
<comment type="caution">
    <text evidence="6">Lacks conserved residue(s) required for the propagation of feature annotation.</text>
</comment>
<feature type="transmembrane region" description="Helical" evidence="7">
    <location>
        <begin position="175"/>
        <end position="200"/>
    </location>
</feature>
<keyword evidence="1 6" id="KW-0245">EGF-like domain</keyword>
<accession>A0A7M7PFG9</accession>
<dbReference type="SMART" id="SM00179">
    <property type="entry name" value="EGF_CA"/>
    <property type="match status" value="2"/>
</dbReference>
<dbReference type="PANTHER" id="PTHR24033:SF224">
    <property type="entry name" value="C-TYPE LECTIN"/>
    <property type="match status" value="1"/>
</dbReference>
<organism evidence="9 10">
    <name type="scientific">Strongylocentrotus purpuratus</name>
    <name type="common">Purple sea urchin</name>
    <dbReference type="NCBI Taxonomy" id="7668"/>
    <lineage>
        <taxon>Eukaryota</taxon>
        <taxon>Metazoa</taxon>
        <taxon>Echinodermata</taxon>
        <taxon>Eleutherozoa</taxon>
        <taxon>Echinozoa</taxon>
        <taxon>Echinoidea</taxon>
        <taxon>Euechinoidea</taxon>
        <taxon>Echinacea</taxon>
        <taxon>Camarodonta</taxon>
        <taxon>Echinidea</taxon>
        <taxon>Strongylocentrotidae</taxon>
        <taxon>Strongylocentrotus</taxon>
    </lineage>
</organism>
<sequence>MRESYLLLDCSGRNPCLNGGTCETDACTCASGYTGALCSTDIDECASYPCLNGAICINIPNRYFCLCSYGYSGSRCMIVDCSRSNPCLNGGTCENNACTCAAGFNGVSCSTVDCSGMDPCLNGGTCENNECTCAAGYTGALCDDAIETTPTTLTQEAVSPETTVNRQESDYSKEAVSTIVVGIVLAFVALYAIFITLMHLHLRRSNIALKQSVSDREGQKLDPFTSLDATSPREHQRN</sequence>
<dbReference type="InterPro" id="IPR018097">
    <property type="entry name" value="EGF_Ca-bd_CS"/>
</dbReference>
<dbReference type="KEGG" id="spu:105442995"/>
<dbReference type="FunFam" id="2.10.25.10:FF:000993">
    <property type="entry name" value="Heparan sulfate proteoglycan 2"/>
    <property type="match status" value="2"/>
</dbReference>
<keyword evidence="7" id="KW-1133">Transmembrane helix</keyword>
<dbReference type="CDD" id="cd00054">
    <property type="entry name" value="EGF_CA"/>
    <property type="match status" value="3"/>
</dbReference>
<dbReference type="OrthoDB" id="430340at2759"/>
<protein>
    <recommendedName>
        <fullName evidence="8">EGF-like domain-containing protein</fullName>
    </recommendedName>
</protein>
<keyword evidence="7" id="KW-0472">Membrane</keyword>
<proteinExistence type="predicted"/>
<dbReference type="InterPro" id="IPR001881">
    <property type="entry name" value="EGF-like_Ca-bd_dom"/>
</dbReference>
<dbReference type="InterPro" id="IPR000152">
    <property type="entry name" value="EGF-type_Asp/Asn_hydroxyl_site"/>
</dbReference>
<dbReference type="InterPro" id="IPR000742">
    <property type="entry name" value="EGF"/>
</dbReference>
<feature type="domain" description="EGF-like" evidence="8">
    <location>
        <begin position="6"/>
        <end position="39"/>
    </location>
</feature>
<feature type="domain" description="EGF-like" evidence="8">
    <location>
        <begin position="41"/>
        <end position="77"/>
    </location>
</feature>
<feature type="disulfide bond" evidence="6">
    <location>
        <begin position="67"/>
        <end position="76"/>
    </location>
</feature>
<feature type="disulfide bond" evidence="6">
    <location>
        <begin position="133"/>
        <end position="142"/>
    </location>
</feature>
<dbReference type="PROSITE" id="PS01187">
    <property type="entry name" value="EGF_CA"/>
    <property type="match status" value="1"/>
</dbReference>
<keyword evidence="4 6" id="KW-1015">Disulfide bond</keyword>
<keyword evidence="5" id="KW-0325">Glycoprotein</keyword>
<feature type="domain" description="EGF-like" evidence="8">
    <location>
        <begin position="110"/>
        <end position="143"/>
    </location>
</feature>
<dbReference type="RefSeq" id="XP_030850959.1">
    <property type="nucleotide sequence ID" value="XM_030995099.1"/>
</dbReference>
<dbReference type="SUPFAM" id="SSF57196">
    <property type="entry name" value="EGF/Laminin"/>
    <property type="match status" value="4"/>
</dbReference>